<dbReference type="GO" id="GO:0000981">
    <property type="term" value="F:DNA-binding transcription factor activity, RNA polymerase II-specific"/>
    <property type="evidence" value="ECO:0007669"/>
    <property type="project" value="InterPro"/>
</dbReference>
<feature type="non-terminal residue" evidence="4">
    <location>
        <position position="1"/>
    </location>
</feature>
<dbReference type="InterPro" id="IPR053187">
    <property type="entry name" value="Notoamide_regulator"/>
</dbReference>
<feature type="domain" description="Zn(2)-C6 fungal-type" evidence="3">
    <location>
        <begin position="45"/>
        <end position="75"/>
    </location>
</feature>
<dbReference type="PRINTS" id="PR00755">
    <property type="entry name" value="AFLATOXINBRP"/>
</dbReference>
<gene>
    <name evidence="4" type="ORF">E4U43_005367</name>
</gene>
<sequence>MSEHDLASNGKPPLRRLLPATGPRCAQLSSPEPGGSERQSAVAEACSACRKQKTKCPGERPSCSRCVRKRTTCHYTTNPGETKSQALRRNYRELKNQETAQKELLELMRNLPEQDAQEILQRVRTGAEPSGILQHVKAGGVLLQMANHPETRLRYEFPYRSEIPPGDIPNNPYLKSLLYEATSLHHTTQYADHPETAGTGTGVEGSVAAVKYQSMYLNPFHAADVADPRLSNVKCSLWTAVCSDDDLMQDMLKVFFRCEYHFTAAFHKDYFLDDAIAQRHDFCSSLLVNVVLAYAC</sequence>
<dbReference type="Proteomes" id="UP000748025">
    <property type="component" value="Unassembled WGS sequence"/>
</dbReference>
<comment type="caution">
    <text evidence="4">The sequence shown here is derived from an EMBL/GenBank/DDBJ whole genome shotgun (WGS) entry which is preliminary data.</text>
</comment>
<feature type="region of interest" description="Disordered" evidence="2">
    <location>
        <begin position="1"/>
        <end position="41"/>
    </location>
</feature>
<evidence type="ECO:0000259" key="3">
    <source>
        <dbReference type="PROSITE" id="PS50048"/>
    </source>
</evidence>
<dbReference type="PANTHER" id="PTHR47256:SF1">
    <property type="entry name" value="ZN(II)2CYS6 TRANSCRIPTION FACTOR (EUROFUNG)"/>
    <property type="match status" value="1"/>
</dbReference>
<evidence type="ECO:0000256" key="2">
    <source>
        <dbReference type="SAM" id="MobiDB-lite"/>
    </source>
</evidence>
<dbReference type="InterPro" id="IPR001138">
    <property type="entry name" value="Zn2Cys6_DnaBD"/>
</dbReference>
<organism evidence="4 5">
    <name type="scientific">Claviceps pusilla</name>
    <dbReference type="NCBI Taxonomy" id="123648"/>
    <lineage>
        <taxon>Eukaryota</taxon>
        <taxon>Fungi</taxon>
        <taxon>Dikarya</taxon>
        <taxon>Ascomycota</taxon>
        <taxon>Pezizomycotina</taxon>
        <taxon>Sordariomycetes</taxon>
        <taxon>Hypocreomycetidae</taxon>
        <taxon>Hypocreales</taxon>
        <taxon>Clavicipitaceae</taxon>
        <taxon>Claviceps</taxon>
    </lineage>
</organism>
<keyword evidence="1" id="KW-0539">Nucleus</keyword>
<dbReference type="InterPro" id="IPR036864">
    <property type="entry name" value="Zn2-C6_fun-type_DNA-bd_sf"/>
</dbReference>
<dbReference type="Gene3D" id="4.10.240.10">
    <property type="entry name" value="Zn(2)-C6 fungal-type DNA-binding domain"/>
    <property type="match status" value="1"/>
</dbReference>
<dbReference type="OrthoDB" id="426882at2759"/>
<reference evidence="4" key="1">
    <citation type="journal article" date="2020" name="bioRxiv">
        <title>Whole genome comparisons of ergot fungi reveals the divergence and evolution of species within the genus Claviceps are the result of varying mechanisms driving genome evolution and host range expansion.</title>
        <authorList>
            <person name="Wyka S.A."/>
            <person name="Mondo S.J."/>
            <person name="Liu M."/>
            <person name="Dettman J."/>
            <person name="Nalam V."/>
            <person name="Broders K.D."/>
        </authorList>
    </citation>
    <scope>NUCLEOTIDE SEQUENCE</scope>
    <source>
        <strain evidence="4">CCC 602</strain>
    </source>
</reference>
<dbReference type="GO" id="GO:0008270">
    <property type="term" value="F:zinc ion binding"/>
    <property type="evidence" value="ECO:0007669"/>
    <property type="project" value="InterPro"/>
</dbReference>
<dbReference type="SUPFAM" id="SSF57701">
    <property type="entry name" value="Zn2/Cys6 DNA-binding domain"/>
    <property type="match status" value="1"/>
</dbReference>
<dbReference type="AlphaFoldDB" id="A0A9P7N2X2"/>
<dbReference type="Pfam" id="PF00172">
    <property type="entry name" value="Zn_clus"/>
    <property type="match status" value="1"/>
</dbReference>
<dbReference type="CDD" id="cd00067">
    <property type="entry name" value="GAL4"/>
    <property type="match status" value="1"/>
</dbReference>
<dbReference type="PROSITE" id="PS00463">
    <property type="entry name" value="ZN2_CY6_FUNGAL_1"/>
    <property type="match status" value="1"/>
</dbReference>
<evidence type="ECO:0000313" key="5">
    <source>
        <dbReference type="Proteomes" id="UP000748025"/>
    </source>
</evidence>
<dbReference type="PROSITE" id="PS50048">
    <property type="entry name" value="ZN2_CY6_FUNGAL_2"/>
    <property type="match status" value="1"/>
</dbReference>
<keyword evidence="5" id="KW-1185">Reference proteome</keyword>
<evidence type="ECO:0000256" key="1">
    <source>
        <dbReference type="ARBA" id="ARBA00023242"/>
    </source>
</evidence>
<name>A0A9P7N2X2_9HYPO</name>
<dbReference type="PANTHER" id="PTHR47256">
    <property type="entry name" value="ZN(II)2CYS6 TRANSCRIPTION FACTOR (EUROFUNG)-RELATED"/>
    <property type="match status" value="1"/>
</dbReference>
<protein>
    <recommendedName>
        <fullName evidence="3">Zn(2)-C6 fungal-type domain-containing protein</fullName>
    </recommendedName>
</protein>
<proteinExistence type="predicted"/>
<evidence type="ECO:0000313" key="4">
    <source>
        <dbReference type="EMBL" id="KAG5986757.1"/>
    </source>
</evidence>
<dbReference type="EMBL" id="SRPW01003525">
    <property type="protein sequence ID" value="KAG5986757.1"/>
    <property type="molecule type" value="Genomic_DNA"/>
</dbReference>
<accession>A0A9P7N2X2</accession>
<dbReference type="SMART" id="SM00066">
    <property type="entry name" value="GAL4"/>
    <property type="match status" value="1"/>
</dbReference>